<evidence type="ECO:0000313" key="2">
    <source>
        <dbReference type="EMBL" id="MBO2455034.1"/>
    </source>
</evidence>
<keyword evidence="3" id="KW-1185">Reference proteome</keyword>
<proteinExistence type="predicted"/>
<reference evidence="2" key="1">
    <citation type="submission" date="2021-03" db="EMBL/GenBank/DDBJ databases">
        <authorList>
            <person name="Kanchanasin P."/>
            <person name="Saeng-In P."/>
            <person name="Phongsopitanun W."/>
            <person name="Yuki M."/>
            <person name="Kudo T."/>
            <person name="Ohkuma M."/>
            <person name="Tanasupawat S."/>
        </authorList>
    </citation>
    <scope>NUCLEOTIDE SEQUENCE</scope>
    <source>
        <strain evidence="2">GKU 128</strain>
    </source>
</reference>
<protein>
    <recommendedName>
        <fullName evidence="4">Secreted protein</fullName>
    </recommendedName>
</protein>
<evidence type="ECO:0000256" key="1">
    <source>
        <dbReference type="SAM" id="SignalP"/>
    </source>
</evidence>
<evidence type="ECO:0008006" key="4">
    <source>
        <dbReference type="Google" id="ProtNLM"/>
    </source>
</evidence>
<dbReference type="AlphaFoldDB" id="A0A939TA57"/>
<dbReference type="Proteomes" id="UP000669179">
    <property type="component" value="Unassembled WGS sequence"/>
</dbReference>
<organism evidence="2 3">
    <name type="scientific">Actinomadura barringtoniae</name>
    <dbReference type="NCBI Taxonomy" id="1427535"/>
    <lineage>
        <taxon>Bacteria</taxon>
        <taxon>Bacillati</taxon>
        <taxon>Actinomycetota</taxon>
        <taxon>Actinomycetes</taxon>
        <taxon>Streptosporangiales</taxon>
        <taxon>Thermomonosporaceae</taxon>
        <taxon>Actinomadura</taxon>
    </lineage>
</organism>
<dbReference type="RefSeq" id="WP_208263263.1">
    <property type="nucleotide sequence ID" value="NZ_JAGEOJ010000031.1"/>
</dbReference>
<feature type="signal peptide" evidence="1">
    <location>
        <begin position="1"/>
        <end position="28"/>
    </location>
</feature>
<comment type="caution">
    <text evidence="2">The sequence shown here is derived from an EMBL/GenBank/DDBJ whole genome shotgun (WGS) entry which is preliminary data.</text>
</comment>
<dbReference type="EMBL" id="JAGEOJ010000031">
    <property type="protein sequence ID" value="MBO2455034.1"/>
    <property type="molecule type" value="Genomic_DNA"/>
</dbReference>
<sequence length="181" mass="18917">MASIKVVRVFAAAVAGAALVGLAPATHAGAWGEAWFPGQNPSCASNEQIGSGQGAPTSIYDDKGDYWGWAEWRWGTSGSCAGYQWARLHITDGIPLFSDHLTVQLRKTTNGTVTQAFLGGGGGIAAGTYDSTVLYAPHGVSVPIEGTVENTLAKAYVGDNPHPVSSRVFFGHGGIRQQWVA</sequence>
<feature type="chain" id="PRO_5039161028" description="Secreted protein" evidence="1">
    <location>
        <begin position="29"/>
        <end position="181"/>
    </location>
</feature>
<name>A0A939TA57_9ACTN</name>
<keyword evidence="1" id="KW-0732">Signal</keyword>
<accession>A0A939TA57</accession>
<gene>
    <name evidence="2" type="ORF">J4573_48660</name>
</gene>
<evidence type="ECO:0000313" key="3">
    <source>
        <dbReference type="Proteomes" id="UP000669179"/>
    </source>
</evidence>